<dbReference type="Proteomes" id="UP000271624">
    <property type="component" value="Unassembled WGS sequence"/>
</dbReference>
<organism evidence="1 2">
    <name type="scientific">Dulcicalothrix desertica PCC 7102</name>
    <dbReference type="NCBI Taxonomy" id="232991"/>
    <lineage>
        <taxon>Bacteria</taxon>
        <taxon>Bacillati</taxon>
        <taxon>Cyanobacteriota</taxon>
        <taxon>Cyanophyceae</taxon>
        <taxon>Nostocales</taxon>
        <taxon>Calotrichaceae</taxon>
        <taxon>Dulcicalothrix</taxon>
    </lineage>
</organism>
<dbReference type="EMBL" id="RSCL01000010">
    <property type="protein sequence ID" value="RUT04674.1"/>
    <property type="molecule type" value="Genomic_DNA"/>
</dbReference>
<dbReference type="OrthoDB" id="9806869at2"/>
<dbReference type="Pfam" id="PF13366">
    <property type="entry name" value="PDDEXK_3"/>
    <property type="match status" value="1"/>
</dbReference>
<reference evidence="1" key="2">
    <citation type="journal article" date="2019" name="Genome Biol. Evol.">
        <title>Day and night: Metabolic profiles and evolutionary relationships of six axenic non-marine cyanobacteria.</title>
        <authorList>
            <person name="Will S.E."/>
            <person name="Henke P."/>
            <person name="Boedeker C."/>
            <person name="Huang S."/>
            <person name="Brinkmann H."/>
            <person name="Rohde M."/>
            <person name="Jarek M."/>
            <person name="Friedl T."/>
            <person name="Seufert S."/>
            <person name="Schumacher M."/>
            <person name="Overmann J."/>
            <person name="Neumann-Schaal M."/>
            <person name="Petersen J."/>
        </authorList>
    </citation>
    <scope>NUCLEOTIDE SEQUENCE [LARGE SCALE GENOMIC DNA]</scope>
    <source>
        <strain evidence="1">PCC 7102</strain>
    </source>
</reference>
<comment type="caution">
    <text evidence="1">The sequence shown here is derived from an EMBL/GenBank/DDBJ whole genome shotgun (WGS) entry which is preliminary data.</text>
</comment>
<evidence type="ECO:0000313" key="1">
    <source>
        <dbReference type="EMBL" id="RUT04674.1"/>
    </source>
</evidence>
<evidence type="ECO:0000313" key="2">
    <source>
        <dbReference type="Proteomes" id="UP000271624"/>
    </source>
</evidence>
<dbReference type="RefSeq" id="WP_127082649.1">
    <property type="nucleotide sequence ID" value="NZ_RSCL01000010.1"/>
</dbReference>
<dbReference type="NCBIfam" id="TIGR04256">
    <property type="entry name" value="GxxExxY"/>
    <property type="match status" value="1"/>
</dbReference>
<gene>
    <name evidence="1" type="ORF">DSM106972_042430</name>
</gene>
<name>A0A433VEZ0_9CYAN</name>
<proteinExistence type="predicted"/>
<evidence type="ECO:0008006" key="3">
    <source>
        <dbReference type="Google" id="ProtNLM"/>
    </source>
</evidence>
<sequence length="159" mass="18574">MEKTFTNIPHQDITYAIIGAAMRVHRRMICGLKEIHYQRALTQEMCEAGLIVEEEYHIEIYDDQIWLGRLYLDHWVNECVVVEDKAFSHPLGDKEIAQTIAYLAATHAKVGLLLNFGRKRLEYKRILPPKSLDNWQQEIQPYLWTPHQTGQQLQQGQSS</sequence>
<reference evidence="1" key="1">
    <citation type="submission" date="2018-12" db="EMBL/GenBank/DDBJ databases">
        <authorList>
            <person name="Will S."/>
            <person name="Neumann-Schaal M."/>
            <person name="Henke P."/>
        </authorList>
    </citation>
    <scope>NUCLEOTIDE SEQUENCE</scope>
    <source>
        <strain evidence="1">PCC 7102</strain>
    </source>
</reference>
<dbReference type="AlphaFoldDB" id="A0A433VEZ0"/>
<accession>A0A433VEZ0</accession>
<protein>
    <recommendedName>
        <fullName evidence="3">GxxExxY protein</fullName>
    </recommendedName>
</protein>
<dbReference type="InterPro" id="IPR026350">
    <property type="entry name" value="GxxExxY"/>
</dbReference>
<keyword evidence="2" id="KW-1185">Reference proteome</keyword>